<dbReference type="InterPro" id="IPR050951">
    <property type="entry name" value="Retrovirus_Pol_polyprotein"/>
</dbReference>
<dbReference type="InterPro" id="IPR043502">
    <property type="entry name" value="DNA/RNA_pol_sf"/>
</dbReference>
<dbReference type="InterPro" id="IPR043128">
    <property type="entry name" value="Rev_trsase/Diguanyl_cyclase"/>
</dbReference>
<dbReference type="AlphaFoldDB" id="G7YF80"/>
<reference key="2">
    <citation type="submission" date="2011-10" db="EMBL/GenBank/DDBJ databases">
        <title>The genome and transcriptome sequence of Clonorchis sinensis provide insights into the carcinogenic liver fluke.</title>
        <authorList>
            <person name="Wang X."/>
            <person name="Huang Y."/>
            <person name="Chen W."/>
            <person name="Liu H."/>
            <person name="Guo L."/>
            <person name="Chen Y."/>
            <person name="Luo F."/>
            <person name="Zhou W."/>
            <person name="Sun J."/>
            <person name="Mao Q."/>
            <person name="Liang P."/>
            <person name="Zhou C."/>
            <person name="Tian Y."/>
            <person name="Men J."/>
            <person name="Lv X."/>
            <person name="Huang L."/>
            <person name="Zhou J."/>
            <person name="Hu Y."/>
            <person name="Li R."/>
            <person name="Zhang F."/>
            <person name="Lei H."/>
            <person name="Li X."/>
            <person name="Hu X."/>
            <person name="Liang C."/>
            <person name="Xu J."/>
            <person name="Wu Z."/>
            <person name="Yu X."/>
        </authorList>
    </citation>
    <scope>NUCLEOTIDE SEQUENCE</scope>
    <source>
        <strain>Henan</strain>
    </source>
</reference>
<dbReference type="Gene3D" id="3.30.70.270">
    <property type="match status" value="1"/>
</dbReference>
<keyword evidence="2" id="KW-1185">Reference proteome</keyword>
<proteinExistence type="predicted"/>
<protein>
    <submittedName>
        <fullName evidence="1">Uncharacterized protein</fullName>
    </submittedName>
</protein>
<evidence type="ECO:0000313" key="1">
    <source>
        <dbReference type="EMBL" id="GAA51613.1"/>
    </source>
</evidence>
<accession>G7YF80</accession>
<gene>
    <name evidence="1" type="ORF">CLF_106465</name>
</gene>
<dbReference type="Proteomes" id="UP000008909">
    <property type="component" value="Unassembled WGS sequence"/>
</dbReference>
<dbReference type="SUPFAM" id="SSF56672">
    <property type="entry name" value="DNA/RNA polymerases"/>
    <property type="match status" value="1"/>
</dbReference>
<sequence>MAKAKPRGDSGIREVLVKTATGFSCLGYTVDDSGFKPGKNRISPSQTGLKEPLSILTALQYYSRFMSKFAEHASCLFGVISSNHFSWSSNHEKTLRELLGLLQTAAVLKPFSTKHHSTVNTDASFTGIGPIIEKSGRPVKPKAFGKHKRTLSTMYLQENLKQAQLSSQYEGPGLVNEVRSKCVNIEVAHRGSVYSFGKLSGNSLDLIAHASRYRQLQTIYFSALLHVLKLMPDYLVIAVRSTFRLLQYECEHECLHADRELCEQRLLSYAKSKRNIWAEVFRAVKRRIVCQVR</sequence>
<dbReference type="PANTHER" id="PTHR37984:SF9">
    <property type="entry name" value="INTEGRASE CATALYTIC DOMAIN-CONTAINING PROTEIN"/>
    <property type="match status" value="1"/>
</dbReference>
<reference evidence="1" key="1">
    <citation type="journal article" date="2011" name="Genome Biol.">
        <title>The draft genome of the carcinogenic human liver fluke Clonorchis sinensis.</title>
        <authorList>
            <person name="Wang X."/>
            <person name="Chen W."/>
            <person name="Huang Y."/>
            <person name="Sun J."/>
            <person name="Men J."/>
            <person name="Liu H."/>
            <person name="Luo F."/>
            <person name="Guo L."/>
            <person name="Lv X."/>
            <person name="Deng C."/>
            <person name="Zhou C."/>
            <person name="Fan Y."/>
            <person name="Li X."/>
            <person name="Huang L."/>
            <person name="Hu Y."/>
            <person name="Liang C."/>
            <person name="Hu X."/>
            <person name="Xu J."/>
            <person name="Yu X."/>
        </authorList>
    </citation>
    <scope>NUCLEOTIDE SEQUENCE [LARGE SCALE GENOMIC DNA]</scope>
    <source>
        <strain evidence="1">Henan</strain>
    </source>
</reference>
<dbReference type="PANTHER" id="PTHR37984">
    <property type="entry name" value="PROTEIN CBG26694"/>
    <property type="match status" value="1"/>
</dbReference>
<dbReference type="EMBL" id="DF143175">
    <property type="protein sequence ID" value="GAA51613.1"/>
    <property type="molecule type" value="Genomic_DNA"/>
</dbReference>
<name>G7YF80_CLOSI</name>
<evidence type="ECO:0000313" key="2">
    <source>
        <dbReference type="Proteomes" id="UP000008909"/>
    </source>
</evidence>
<organism evidence="1 2">
    <name type="scientific">Clonorchis sinensis</name>
    <name type="common">Chinese liver fluke</name>
    <dbReference type="NCBI Taxonomy" id="79923"/>
    <lineage>
        <taxon>Eukaryota</taxon>
        <taxon>Metazoa</taxon>
        <taxon>Spiralia</taxon>
        <taxon>Lophotrochozoa</taxon>
        <taxon>Platyhelminthes</taxon>
        <taxon>Trematoda</taxon>
        <taxon>Digenea</taxon>
        <taxon>Opisthorchiida</taxon>
        <taxon>Opisthorchiata</taxon>
        <taxon>Opisthorchiidae</taxon>
        <taxon>Clonorchis</taxon>
    </lineage>
</organism>